<reference evidence="1" key="1">
    <citation type="submission" date="2021-06" db="EMBL/GenBank/DDBJ databases">
        <authorList>
            <person name="Hodson N. C."/>
            <person name="Mongue J. A."/>
            <person name="Jaron S. K."/>
        </authorList>
    </citation>
    <scope>NUCLEOTIDE SEQUENCE</scope>
</reference>
<dbReference type="GO" id="GO:0005886">
    <property type="term" value="C:plasma membrane"/>
    <property type="evidence" value="ECO:0007669"/>
    <property type="project" value="TreeGrafter"/>
</dbReference>
<evidence type="ECO:0000313" key="2">
    <source>
        <dbReference type="Proteomes" id="UP000708208"/>
    </source>
</evidence>
<dbReference type="GO" id="GO:0019905">
    <property type="term" value="F:syntaxin binding"/>
    <property type="evidence" value="ECO:0007669"/>
    <property type="project" value="TreeGrafter"/>
</dbReference>
<dbReference type="GO" id="GO:0031201">
    <property type="term" value="C:SNARE complex"/>
    <property type="evidence" value="ECO:0007669"/>
    <property type="project" value="TreeGrafter"/>
</dbReference>
<dbReference type="PANTHER" id="PTHR19305:SF14">
    <property type="entry name" value="SYNAPTOSOMAL-ASSOCIATED PROTEIN-RELATED"/>
    <property type="match status" value="1"/>
</dbReference>
<name>A0A8J2LF10_9HEXA</name>
<accession>A0A8J2LF10</accession>
<protein>
    <recommendedName>
        <fullName evidence="3">Synaptosomal-associated protein 25</fullName>
    </recommendedName>
</protein>
<proteinExistence type="predicted"/>
<gene>
    <name evidence="1" type="ORF">AFUS01_LOCUS40239</name>
</gene>
<dbReference type="OrthoDB" id="19261at2759"/>
<dbReference type="GO" id="GO:0031629">
    <property type="term" value="P:synaptic vesicle fusion to presynaptic active zone membrane"/>
    <property type="evidence" value="ECO:0007669"/>
    <property type="project" value="TreeGrafter"/>
</dbReference>
<dbReference type="Proteomes" id="UP000708208">
    <property type="component" value="Unassembled WGS sequence"/>
</dbReference>
<evidence type="ECO:0008006" key="3">
    <source>
        <dbReference type="Google" id="ProtNLM"/>
    </source>
</evidence>
<organism evidence="1 2">
    <name type="scientific">Allacma fusca</name>
    <dbReference type="NCBI Taxonomy" id="39272"/>
    <lineage>
        <taxon>Eukaryota</taxon>
        <taxon>Metazoa</taxon>
        <taxon>Ecdysozoa</taxon>
        <taxon>Arthropoda</taxon>
        <taxon>Hexapoda</taxon>
        <taxon>Collembola</taxon>
        <taxon>Symphypleona</taxon>
        <taxon>Sminthuridae</taxon>
        <taxon>Allacma</taxon>
    </lineage>
</organism>
<dbReference type="PANTHER" id="PTHR19305">
    <property type="entry name" value="SYNAPTOSOMAL ASSOCIATED PROTEIN"/>
    <property type="match status" value="1"/>
</dbReference>
<keyword evidence="2" id="KW-1185">Reference proteome</keyword>
<dbReference type="GO" id="GO:0098793">
    <property type="term" value="C:presynapse"/>
    <property type="evidence" value="ECO:0007669"/>
    <property type="project" value="GOC"/>
</dbReference>
<dbReference type="GO" id="GO:0016082">
    <property type="term" value="P:synaptic vesicle priming"/>
    <property type="evidence" value="ECO:0007669"/>
    <property type="project" value="TreeGrafter"/>
</dbReference>
<sequence>MPAPPPLDQDGRGSELAELQLRANATTDESLESTRRMLTLCEESKEAGIRTLVALDDQGGQLDCVLEH</sequence>
<comment type="caution">
    <text evidence="1">The sequence shown here is derived from an EMBL/GenBank/DDBJ whole genome shotgun (WGS) entry which is preliminary data.</text>
</comment>
<dbReference type="EMBL" id="CAJVCH010555839">
    <property type="protein sequence ID" value="CAG7830438.1"/>
    <property type="molecule type" value="Genomic_DNA"/>
</dbReference>
<dbReference type="GO" id="GO:0005484">
    <property type="term" value="F:SNAP receptor activity"/>
    <property type="evidence" value="ECO:0007669"/>
    <property type="project" value="TreeGrafter"/>
</dbReference>
<evidence type="ECO:0000313" key="1">
    <source>
        <dbReference type="EMBL" id="CAG7830438.1"/>
    </source>
</evidence>
<dbReference type="AlphaFoldDB" id="A0A8J2LF10"/>